<dbReference type="AlphaFoldDB" id="A0A8H3IBX5"/>
<sequence length="225" mass="24721">MASLRQLKNNLDVASEHHKARNYAVCVPLCKALLQNLLPPIMAVECHIMLITARVPEALEHSVSANIIARELLAQFPDNTTFQELYDISQNLLRMVQHQNREERNNASPRQQTLTFASGTTSQPQPGSPDNQSSDTATPSSPLSPSPSSYASSFRGLPISPNPVRRPRHRVSDIYTNLATIAEEAEDELPARSGPSSPVYRNRRPSSLCRAAGNLLRNMGSSQGN</sequence>
<dbReference type="Proteomes" id="UP000664169">
    <property type="component" value="Unassembled WGS sequence"/>
</dbReference>
<keyword evidence="3" id="KW-1185">Reference proteome</keyword>
<feature type="compositionally biased region" description="Polar residues" evidence="1">
    <location>
        <begin position="117"/>
        <end position="132"/>
    </location>
</feature>
<feature type="compositionally biased region" description="Low complexity" evidence="1">
    <location>
        <begin position="133"/>
        <end position="153"/>
    </location>
</feature>
<reference evidence="2" key="1">
    <citation type="submission" date="2021-03" db="EMBL/GenBank/DDBJ databases">
        <authorList>
            <person name="Tagirdzhanova G."/>
        </authorList>
    </citation>
    <scope>NUCLEOTIDE SEQUENCE</scope>
</reference>
<proteinExistence type="predicted"/>
<accession>A0A8H3IBX5</accession>
<feature type="region of interest" description="Disordered" evidence="1">
    <location>
        <begin position="117"/>
        <end position="206"/>
    </location>
</feature>
<evidence type="ECO:0000313" key="3">
    <source>
        <dbReference type="Proteomes" id="UP000664169"/>
    </source>
</evidence>
<comment type="caution">
    <text evidence="2">The sequence shown here is derived from an EMBL/GenBank/DDBJ whole genome shotgun (WGS) entry which is preliminary data.</text>
</comment>
<evidence type="ECO:0000313" key="2">
    <source>
        <dbReference type="EMBL" id="CAF9912758.1"/>
    </source>
</evidence>
<dbReference type="EMBL" id="CAJPDQ010000007">
    <property type="protein sequence ID" value="CAF9912758.1"/>
    <property type="molecule type" value="Genomic_DNA"/>
</dbReference>
<organism evidence="2 3">
    <name type="scientific">Gomphillus americanus</name>
    <dbReference type="NCBI Taxonomy" id="1940652"/>
    <lineage>
        <taxon>Eukaryota</taxon>
        <taxon>Fungi</taxon>
        <taxon>Dikarya</taxon>
        <taxon>Ascomycota</taxon>
        <taxon>Pezizomycotina</taxon>
        <taxon>Lecanoromycetes</taxon>
        <taxon>OSLEUM clade</taxon>
        <taxon>Ostropomycetidae</taxon>
        <taxon>Ostropales</taxon>
        <taxon>Graphidaceae</taxon>
        <taxon>Gomphilloideae</taxon>
        <taxon>Gomphillus</taxon>
    </lineage>
</organism>
<gene>
    <name evidence="2" type="ORF">GOMPHAMPRED_007762</name>
</gene>
<protein>
    <submittedName>
        <fullName evidence="2">Uncharacterized protein</fullName>
    </submittedName>
</protein>
<name>A0A8H3IBX5_9LECA</name>
<evidence type="ECO:0000256" key="1">
    <source>
        <dbReference type="SAM" id="MobiDB-lite"/>
    </source>
</evidence>